<dbReference type="OrthoDB" id="6279168at2759"/>
<evidence type="ECO:0000313" key="2">
    <source>
        <dbReference type="Proteomes" id="UP000784294"/>
    </source>
</evidence>
<dbReference type="EMBL" id="CAAALY010252479">
    <property type="protein sequence ID" value="VEL36533.1"/>
    <property type="molecule type" value="Genomic_DNA"/>
</dbReference>
<evidence type="ECO:0000313" key="1">
    <source>
        <dbReference type="EMBL" id="VEL36533.1"/>
    </source>
</evidence>
<dbReference type="Proteomes" id="UP000784294">
    <property type="component" value="Unassembled WGS sequence"/>
</dbReference>
<reference evidence="1" key="1">
    <citation type="submission" date="2018-11" db="EMBL/GenBank/DDBJ databases">
        <authorList>
            <consortium name="Pathogen Informatics"/>
        </authorList>
    </citation>
    <scope>NUCLEOTIDE SEQUENCE</scope>
</reference>
<dbReference type="Gene3D" id="3.30.70.270">
    <property type="match status" value="1"/>
</dbReference>
<organism evidence="1 2">
    <name type="scientific">Protopolystoma xenopodis</name>
    <dbReference type="NCBI Taxonomy" id="117903"/>
    <lineage>
        <taxon>Eukaryota</taxon>
        <taxon>Metazoa</taxon>
        <taxon>Spiralia</taxon>
        <taxon>Lophotrochozoa</taxon>
        <taxon>Platyhelminthes</taxon>
        <taxon>Monogenea</taxon>
        <taxon>Polyopisthocotylea</taxon>
        <taxon>Polystomatidea</taxon>
        <taxon>Polystomatidae</taxon>
        <taxon>Protopolystoma</taxon>
    </lineage>
</organism>
<gene>
    <name evidence="1" type="ORF">PXEA_LOCUS29973</name>
</gene>
<dbReference type="InterPro" id="IPR043502">
    <property type="entry name" value="DNA/RNA_pol_sf"/>
</dbReference>
<name>A0A3S5B823_9PLAT</name>
<sequence>MDEVTCGLEGVSVYLDDILIASCDKEQHKKLSHHHLVNSPEKCVFYIDSLTFFGHPSDAQSMLPRADSIVAYTLSRVDMVSVVPGAKSDHQAMAGAQERERSQITACQWPKLTTTQIAMLQGAKV</sequence>
<protein>
    <recommendedName>
        <fullName evidence="3">Reverse transcriptase domain-containing protein</fullName>
    </recommendedName>
</protein>
<evidence type="ECO:0008006" key="3">
    <source>
        <dbReference type="Google" id="ProtNLM"/>
    </source>
</evidence>
<proteinExistence type="predicted"/>
<accession>A0A3S5B823</accession>
<dbReference type="AlphaFoldDB" id="A0A3S5B823"/>
<dbReference type="SUPFAM" id="SSF56672">
    <property type="entry name" value="DNA/RNA polymerases"/>
    <property type="match status" value="1"/>
</dbReference>
<dbReference type="InterPro" id="IPR043128">
    <property type="entry name" value="Rev_trsase/Diguanyl_cyclase"/>
</dbReference>
<comment type="caution">
    <text evidence="1">The sequence shown here is derived from an EMBL/GenBank/DDBJ whole genome shotgun (WGS) entry which is preliminary data.</text>
</comment>
<keyword evidence="2" id="KW-1185">Reference proteome</keyword>